<dbReference type="Gene3D" id="1.10.443.10">
    <property type="entry name" value="Intergrase catalytic core"/>
    <property type="match status" value="1"/>
</dbReference>
<keyword evidence="3" id="KW-0233">DNA recombination</keyword>
<evidence type="ECO:0000256" key="1">
    <source>
        <dbReference type="ARBA" id="ARBA00022908"/>
    </source>
</evidence>
<organism evidence="5 6">
    <name type="scientific">Oceanisphaera sediminis</name>
    <dbReference type="NCBI Taxonomy" id="981381"/>
    <lineage>
        <taxon>Bacteria</taxon>
        <taxon>Pseudomonadati</taxon>
        <taxon>Pseudomonadota</taxon>
        <taxon>Gammaproteobacteria</taxon>
        <taxon>Aeromonadales</taxon>
        <taxon>Aeromonadaceae</taxon>
        <taxon>Oceanisphaera</taxon>
    </lineage>
</organism>
<reference evidence="6" key="1">
    <citation type="journal article" date="2019" name="Int. J. Syst. Evol. Microbiol.">
        <title>The Global Catalogue of Microorganisms (GCM) 10K type strain sequencing project: providing services to taxonomists for standard genome sequencing and annotation.</title>
        <authorList>
            <consortium name="The Broad Institute Genomics Platform"/>
            <consortium name="The Broad Institute Genome Sequencing Center for Infectious Disease"/>
            <person name="Wu L."/>
            <person name="Ma J."/>
        </authorList>
    </citation>
    <scope>NUCLEOTIDE SEQUENCE [LARGE SCALE GENOMIC DNA]</scope>
    <source>
        <strain evidence="6">JCM 17329</strain>
    </source>
</reference>
<comment type="caution">
    <text evidence="5">The sequence shown here is derived from an EMBL/GenBank/DDBJ whole genome shotgun (WGS) entry which is preliminary data.</text>
</comment>
<evidence type="ECO:0000256" key="3">
    <source>
        <dbReference type="ARBA" id="ARBA00023172"/>
    </source>
</evidence>
<dbReference type="Pfam" id="PF00589">
    <property type="entry name" value="Phage_integrase"/>
    <property type="match status" value="1"/>
</dbReference>
<gene>
    <name evidence="5" type="ORF">GCM10022421_32500</name>
</gene>
<dbReference type="InterPro" id="IPR050090">
    <property type="entry name" value="Tyrosine_recombinase_XerCD"/>
</dbReference>
<sequence>MNLTAKVARLLDATPGVHIHKDRLRIALKVPGRNNPVRKSLGLVPTEANIRYAGNKLSAMKIDVQAGMFCNDETAFWRKHFPGDPRYNIVNKSLCHYLDVYCESRRHDLSYSSQQKIKTARTFLDQHKMLELDLRDISHRELEVLRNKALETRKVSTVQEYFRVIRSVIDEAVRDGYVEQSPFLRLRKLRNAGDEQDPADLVDPFSQSELARIMLACTREQHQIMIQLMFWTGMRPGEMKALAWEDVDMEAGTVKVRYNLNRAGHIKPPKTLAGIRTIELLPEALNALKRQREITFMHPARDEQIHFLQNKTRMESRRRVFLSRDNKPYLNPELMSAPKAWANILRKAKLTHREPYQLRHSYASMMLMIGAHPAYIAKQMGHKDWGMIRTIYARWIDNENPNYRYELAEKLADFDPLATPKDTGTG</sequence>
<evidence type="ECO:0000259" key="4">
    <source>
        <dbReference type="PROSITE" id="PS51898"/>
    </source>
</evidence>
<dbReference type="InterPro" id="IPR022000">
    <property type="entry name" value="Min27-like_integrase_DNA_bind"/>
</dbReference>
<dbReference type="Gene3D" id="1.10.150.130">
    <property type="match status" value="1"/>
</dbReference>
<dbReference type="RefSeq" id="WP_344965818.1">
    <property type="nucleotide sequence ID" value="NZ_BAABDS010000046.1"/>
</dbReference>
<dbReference type="SUPFAM" id="SSF56349">
    <property type="entry name" value="DNA breaking-rejoining enzymes"/>
    <property type="match status" value="1"/>
</dbReference>
<dbReference type="Proteomes" id="UP001501479">
    <property type="component" value="Unassembled WGS sequence"/>
</dbReference>
<dbReference type="PROSITE" id="PS51898">
    <property type="entry name" value="TYR_RECOMBINASE"/>
    <property type="match status" value="1"/>
</dbReference>
<dbReference type="EMBL" id="BAABDS010000046">
    <property type="protein sequence ID" value="GAA3721370.1"/>
    <property type="molecule type" value="Genomic_DNA"/>
</dbReference>
<evidence type="ECO:0000313" key="6">
    <source>
        <dbReference type="Proteomes" id="UP001501479"/>
    </source>
</evidence>
<evidence type="ECO:0000256" key="2">
    <source>
        <dbReference type="ARBA" id="ARBA00023125"/>
    </source>
</evidence>
<keyword evidence="6" id="KW-1185">Reference proteome</keyword>
<dbReference type="PANTHER" id="PTHR30349">
    <property type="entry name" value="PHAGE INTEGRASE-RELATED"/>
    <property type="match status" value="1"/>
</dbReference>
<keyword evidence="1" id="KW-0229">DNA integration</keyword>
<dbReference type="InterPro" id="IPR010998">
    <property type="entry name" value="Integrase_recombinase_N"/>
</dbReference>
<feature type="domain" description="Tyr recombinase" evidence="4">
    <location>
        <begin position="200"/>
        <end position="406"/>
    </location>
</feature>
<evidence type="ECO:0000313" key="5">
    <source>
        <dbReference type="EMBL" id="GAA3721370.1"/>
    </source>
</evidence>
<dbReference type="InterPro" id="IPR011010">
    <property type="entry name" value="DNA_brk_join_enz"/>
</dbReference>
<name>A0ABP7EMA6_9GAMM</name>
<dbReference type="InterPro" id="IPR002104">
    <property type="entry name" value="Integrase_catalytic"/>
</dbReference>
<dbReference type="PANTHER" id="PTHR30349:SF36">
    <property type="entry name" value="PROPHAGE INTEGRASE INTR-RELATED"/>
    <property type="match status" value="1"/>
</dbReference>
<dbReference type="Pfam" id="PF12167">
    <property type="entry name" value="Arm-DNA-bind_2"/>
    <property type="match status" value="1"/>
</dbReference>
<dbReference type="InterPro" id="IPR013762">
    <property type="entry name" value="Integrase-like_cat_sf"/>
</dbReference>
<proteinExistence type="predicted"/>
<protein>
    <submittedName>
        <fullName evidence="5">Site-specific integrase</fullName>
    </submittedName>
</protein>
<accession>A0ABP7EMA6</accession>
<keyword evidence="2" id="KW-0238">DNA-binding</keyword>
<dbReference type="CDD" id="cd01189">
    <property type="entry name" value="INT_ICEBs1_C_like"/>
    <property type="match status" value="1"/>
</dbReference>